<evidence type="ECO:0000259" key="5">
    <source>
        <dbReference type="PROSITE" id="PS50887"/>
    </source>
</evidence>
<dbReference type="AlphaFoldDB" id="A0A5B9PCV9"/>
<dbReference type="Proteomes" id="UP000322214">
    <property type="component" value="Chromosome"/>
</dbReference>
<evidence type="ECO:0000313" key="7">
    <source>
        <dbReference type="Proteomes" id="UP000322214"/>
    </source>
</evidence>
<keyword evidence="7" id="KW-1185">Reference proteome</keyword>
<feature type="coiled-coil region" evidence="3">
    <location>
        <begin position="61"/>
        <end position="95"/>
    </location>
</feature>
<dbReference type="PANTHER" id="PTHR45138:SF9">
    <property type="entry name" value="DIGUANYLATE CYCLASE DGCM-RELATED"/>
    <property type="match status" value="1"/>
</dbReference>
<accession>A0A5B9PCV9</accession>
<dbReference type="RefSeq" id="WP_075084522.1">
    <property type="nucleotide sequence ID" value="NZ_CP042912.1"/>
</dbReference>
<dbReference type="GO" id="GO:0052621">
    <property type="term" value="F:diguanylate cyclase activity"/>
    <property type="evidence" value="ECO:0007669"/>
    <property type="project" value="UniProtKB-EC"/>
</dbReference>
<gene>
    <name evidence="6" type="primary">dosC_3</name>
    <name evidence="6" type="ORF">MFFC18_26250</name>
</gene>
<sequence>MSFNELQAWIIPIAWSLAAVGVGLICGFFAGRTFALSNEPRRLKRDRARTMEALMTVINSTNQLNSDVTDHNTALQNAESEIQQCESSAQVVDMQDSLVHNIRKIVAANQKMENDLVVSKFQLEETAQELDRSRKEARTDALCKVANRKAVDETLTFMVSRFRSQKKSFGLMLIDIDHFKRINDTFGHDAGDEVLISVGKALKECVRPEDFVGRLGGDEFVLMLEGLTEANAELVGKRIRSTIELYNFSVGSRGQSTVVTLSMGLAVIKLSDDAKSLYRRADQALYRSKELGRNQLFTIVENSNQPPNPQPASSPVATYEQFKATLDGDL</sequence>
<keyword evidence="4" id="KW-1133">Transmembrane helix</keyword>
<dbReference type="Gene3D" id="3.30.70.270">
    <property type="match status" value="1"/>
</dbReference>
<evidence type="ECO:0000256" key="3">
    <source>
        <dbReference type="SAM" id="Coils"/>
    </source>
</evidence>
<organism evidence="6 7">
    <name type="scientific">Mariniblastus fucicola</name>
    <dbReference type="NCBI Taxonomy" id="980251"/>
    <lineage>
        <taxon>Bacteria</taxon>
        <taxon>Pseudomonadati</taxon>
        <taxon>Planctomycetota</taxon>
        <taxon>Planctomycetia</taxon>
        <taxon>Pirellulales</taxon>
        <taxon>Pirellulaceae</taxon>
        <taxon>Mariniblastus</taxon>
    </lineage>
</organism>
<dbReference type="InterPro" id="IPR043128">
    <property type="entry name" value="Rev_trsase/Diguanyl_cyclase"/>
</dbReference>
<keyword evidence="6" id="KW-0548">Nucleotidyltransferase</keyword>
<feature type="transmembrane region" description="Helical" evidence="4">
    <location>
        <begin position="6"/>
        <end position="35"/>
    </location>
</feature>
<dbReference type="SUPFAM" id="SSF55073">
    <property type="entry name" value="Nucleotide cyclase"/>
    <property type="match status" value="1"/>
</dbReference>
<dbReference type="EMBL" id="CP042912">
    <property type="protein sequence ID" value="QEG22742.1"/>
    <property type="molecule type" value="Genomic_DNA"/>
</dbReference>
<dbReference type="OrthoDB" id="244535at2"/>
<evidence type="ECO:0000256" key="1">
    <source>
        <dbReference type="ARBA" id="ARBA00012528"/>
    </source>
</evidence>
<keyword evidence="6" id="KW-0808">Transferase</keyword>
<reference evidence="6 7" key="1">
    <citation type="submission" date="2019-08" db="EMBL/GenBank/DDBJ databases">
        <title>Deep-cultivation of Planctomycetes and their phenomic and genomic characterization uncovers novel biology.</title>
        <authorList>
            <person name="Wiegand S."/>
            <person name="Jogler M."/>
            <person name="Boedeker C."/>
            <person name="Pinto D."/>
            <person name="Vollmers J."/>
            <person name="Rivas-Marin E."/>
            <person name="Kohn T."/>
            <person name="Peeters S.H."/>
            <person name="Heuer A."/>
            <person name="Rast P."/>
            <person name="Oberbeckmann S."/>
            <person name="Bunk B."/>
            <person name="Jeske O."/>
            <person name="Meyerdierks A."/>
            <person name="Storesund J.E."/>
            <person name="Kallscheuer N."/>
            <person name="Luecker S."/>
            <person name="Lage O.M."/>
            <person name="Pohl T."/>
            <person name="Merkel B.J."/>
            <person name="Hornburger P."/>
            <person name="Mueller R.-W."/>
            <person name="Bruemmer F."/>
            <person name="Labrenz M."/>
            <person name="Spormann A.M."/>
            <person name="Op den Camp H."/>
            <person name="Overmann J."/>
            <person name="Amann R."/>
            <person name="Jetten M.S.M."/>
            <person name="Mascher T."/>
            <person name="Medema M.H."/>
            <person name="Devos D.P."/>
            <person name="Kaster A.-K."/>
            <person name="Ovreas L."/>
            <person name="Rohde M."/>
            <person name="Galperin M.Y."/>
            <person name="Jogler C."/>
        </authorList>
    </citation>
    <scope>NUCLEOTIDE SEQUENCE [LARGE SCALE GENOMIC DNA]</scope>
    <source>
        <strain evidence="6 7">FC18</strain>
    </source>
</reference>
<dbReference type="InterPro" id="IPR050469">
    <property type="entry name" value="Diguanylate_Cyclase"/>
</dbReference>
<keyword evidence="4" id="KW-0812">Transmembrane</keyword>
<protein>
    <recommendedName>
        <fullName evidence="1">diguanylate cyclase</fullName>
        <ecNumber evidence="1">2.7.7.65</ecNumber>
    </recommendedName>
</protein>
<dbReference type="InterPro" id="IPR000160">
    <property type="entry name" value="GGDEF_dom"/>
</dbReference>
<dbReference type="KEGG" id="mff:MFFC18_26250"/>
<keyword evidence="4" id="KW-0472">Membrane</keyword>
<dbReference type="CDD" id="cd01949">
    <property type="entry name" value="GGDEF"/>
    <property type="match status" value="1"/>
</dbReference>
<dbReference type="PROSITE" id="PS50887">
    <property type="entry name" value="GGDEF"/>
    <property type="match status" value="1"/>
</dbReference>
<dbReference type="SMART" id="SM00267">
    <property type="entry name" value="GGDEF"/>
    <property type="match status" value="1"/>
</dbReference>
<dbReference type="EC" id="2.7.7.65" evidence="1"/>
<dbReference type="InterPro" id="IPR029787">
    <property type="entry name" value="Nucleotide_cyclase"/>
</dbReference>
<dbReference type="Pfam" id="PF00990">
    <property type="entry name" value="GGDEF"/>
    <property type="match status" value="1"/>
</dbReference>
<name>A0A5B9PCV9_9BACT</name>
<feature type="domain" description="GGDEF" evidence="5">
    <location>
        <begin position="167"/>
        <end position="301"/>
    </location>
</feature>
<dbReference type="FunFam" id="3.30.70.270:FF:000001">
    <property type="entry name" value="Diguanylate cyclase domain protein"/>
    <property type="match status" value="1"/>
</dbReference>
<proteinExistence type="predicted"/>
<evidence type="ECO:0000256" key="4">
    <source>
        <dbReference type="SAM" id="Phobius"/>
    </source>
</evidence>
<keyword evidence="3" id="KW-0175">Coiled coil</keyword>
<dbReference type="STRING" id="980251.GCA_001642875_02095"/>
<dbReference type="NCBIfam" id="TIGR00254">
    <property type="entry name" value="GGDEF"/>
    <property type="match status" value="1"/>
</dbReference>
<evidence type="ECO:0000313" key="6">
    <source>
        <dbReference type="EMBL" id="QEG22742.1"/>
    </source>
</evidence>
<dbReference type="PANTHER" id="PTHR45138">
    <property type="entry name" value="REGULATORY COMPONENTS OF SENSORY TRANSDUCTION SYSTEM"/>
    <property type="match status" value="1"/>
</dbReference>
<comment type="catalytic activity">
    <reaction evidence="2">
        <text>2 GTP = 3',3'-c-di-GMP + 2 diphosphate</text>
        <dbReference type="Rhea" id="RHEA:24898"/>
        <dbReference type="ChEBI" id="CHEBI:33019"/>
        <dbReference type="ChEBI" id="CHEBI:37565"/>
        <dbReference type="ChEBI" id="CHEBI:58805"/>
        <dbReference type="EC" id="2.7.7.65"/>
    </reaction>
</comment>
<evidence type="ECO:0000256" key="2">
    <source>
        <dbReference type="ARBA" id="ARBA00034247"/>
    </source>
</evidence>